<evidence type="ECO:0000313" key="2">
    <source>
        <dbReference type="EMBL" id="KZM84703.1"/>
    </source>
</evidence>
<dbReference type="PANTHER" id="PTHR38926">
    <property type="entry name" value="F-BOX DOMAIN CONTAINING PROTEIN, EXPRESSED"/>
    <property type="match status" value="1"/>
</dbReference>
<dbReference type="Proteomes" id="UP000077755">
    <property type="component" value="Chromosome 8"/>
</dbReference>
<dbReference type="OMA" id="HCFNVFM"/>
<evidence type="ECO:0000313" key="4">
    <source>
        <dbReference type="Proteomes" id="UP000077755"/>
    </source>
</evidence>
<dbReference type="InterPro" id="IPR001810">
    <property type="entry name" value="F-box_dom"/>
</dbReference>
<keyword evidence="4" id="KW-1185">Reference proteome</keyword>
<dbReference type="AlphaFoldDB" id="A0A175YML8"/>
<name>A0A175YML8_DAUCS</name>
<reference evidence="3" key="2">
    <citation type="submission" date="2022-03" db="EMBL/GenBank/DDBJ databases">
        <title>Draft title - Genomic analysis of global carrot germplasm unveils the trajectory of domestication and the origin of high carotenoid orange carrot.</title>
        <authorList>
            <person name="Iorizzo M."/>
            <person name="Ellison S."/>
            <person name="Senalik D."/>
            <person name="Macko-Podgorni A."/>
            <person name="Grzebelus D."/>
            <person name="Bostan H."/>
            <person name="Rolling W."/>
            <person name="Curaba J."/>
            <person name="Simon P."/>
        </authorList>
    </citation>
    <scope>NUCLEOTIDE SEQUENCE</scope>
    <source>
        <tissue evidence="3">Leaf</tissue>
    </source>
</reference>
<proteinExistence type="predicted"/>
<dbReference type="SMART" id="SM00256">
    <property type="entry name" value="FBOX"/>
    <property type="match status" value="1"/>
</dbReference>
<protein>
    <recommendedName>
        <fullName evidence="1">F-box domain-containing protein</fullName>
    </recommendedName>
</protein>
<dbReference type="CDD" id="cd22164">
    <property type="entry name" value="F-box_AtSKIP19-like"/>
    <property type="match status" value="1"/>
</dbReference>
<dbReference type="SUPFAM" id="SSF52047">
    <property type="entry name" value="RNI-like"/>
    <property type="match status" value="1"/>
</dbReference>
<dbReference type="InterPro" id="IPR036047">
    <property type="entry name" value="F-box-like_dom_sf"/>
</dbReference>
<dbReference type="EMBL" id="CP093350">
    <property type="protein sequence ID" value="WOH12080.1"/>
    <property type="molecule type" value="Genomic_DNA"/>
</dbReference>
<dbReference type="Gene3D" id="1.20.1280.50">
    <property type="match status" value="1"/>
</dbReference>
<dbReference type="EMBL" id="LNRQ01000008">
    <property type="protein sequence ID" value="KZM84703.1"/>
    <property type="molecule type" value="Genomic_DNA"/>
</dbReference>
<reference evidence="2" key="1">
    <citation type="journal article" date="2016" name="Nat. Genet.">
        <title>A high-quality carrot genome assembly provides new insights into carotenoid accumulation and asterid genome evolution.</title>
        <authorList>
            <person name="Iorizzo M."/>
            <person name="Ellison S."/>
            <person name="Senalik D."/>
            <person name="Zeng P."/>
            <person name="Satapoomin P."/>
            <person name="Huang J."/>
            <person name="Bowman M."/>
            <person name="Iovene M."/>
            <person name="Sanseverino W."/>
            <person name="Cavagnaro P."/>
            <person name="Yildiz M."/>
            <person name="Macko-Podgorni A."/>
            <person name="Moranska E."/>
            <person name="Grzebelus E."/>
            <person name="Grzebelus D."/>
            <person name="Ashrafi H."/>
            <person name="Zheng Z."/>
            <person name="Cheng S."/>
            <person name="Spooner D."/>
            <person name="Van Deynze A."/>
            <person name="Simon P."/>
        </authorList>
    </citation>
    <scope>NUCLEOTIDE SEQUENCE [LARGE SCALE GENOMIC DNA]</scope>
    <source>
        <tissue evidence="2">Leaf</tissue>
    </source>
</reference>
<dbReference type="Gramene" id="KZM84703">
    <property type="protein sequence ID" value="KZM84703"/>
    <property type="gene ID" value="DCAR_027875"/>
</dbReference>
<organism evidence="2">
    <name type="scientific">Daucus carota subsp. sativus</name>
    <name type="common">Carrot</name>
    <dbReference type="NCBI Taxonomy" id="79200"/>
    <lineage>
        <taxon>Eukaryota</taxon>
        <taxon>Viridiplantae</taxon>
        <taxon>Streptophyta</taxon>
        <taxon>Embryophyta</taxon>
        <taxon>Tracheophyta</taxon>
        <taxon>Spermatophyta</taxon>
        <taxon>Magnoliopsida</taxon>
        <taxon>eudicotyledons</taxon>
        <taxon>Gunneridae</taxon>
        <taxon>Pentapetalae</taxon>
        <taxon>asterids</taxon>
        <taxon>campanulids</taxon>
        <taxon>Apiales</taxon>
        <taxon>Apiaceae</taxon>
        <taxon>Apioideae</taxon>
        <taxon>Scandiceae</taxon>
        <taxon>Daucinae</taxon>
        <taxon>Daucus</taxon>
        <taxon>Daucus sect. Daucus</taxon>
    </lineage>
</organism>
<dbReference type="Gene3D" id="3.80.10.10">
    <property type="entry name" value="Ribonuclease Inhibitor"/>
    <property type="match status" value="1"/>
</dbReference>
<evidence type="ECO:0000259" key="1">
    <source>
        <dbReference type="PROSITE" id="PS50181"/>
    </source>
</evidence>
<dbReference type="SMART" id="SM00367">
    <property type="entry name" value="LRR_CC"/>
    <property type="match status" value="3"/>
</dbReference>
<sequence>MASTSIASFSRVGTSQNWAELPPELTTSILTRVGSVDLLLSARKVCKTWRKICSGPDVWKVVDIRYSEIFYKLFNELGFDYVSKMEELVKQVVNLSSGQMIDFTIESFGSDNMLRYISDRSCQLTRLRLLSCHRITEEGLSELVKKLPLLEELHLCYIPVSKQAIEVIGRCCPLLKSFSLNRLKFTFPTGAFNEEALAIAENMPGLRQVQLIGNQMTSLGLLAILENCVHLESLDMRQCFNVGDLEYNLERQLSQKIKNIRFPYDSTEDYEFGAEICDSSEDDPFGLSYFGCSDIDSDN</sequence>
<dbReference type="SUPFAM" id="SSF81383">
    <property type="entry name" value="F-box domain"/>
    <property type="match status" value="1"/>
</dbReference>
<dbReference type="InterPro" id="IPR006553">
    <property type="entry name" value="Leu-rich_rpt_Cys-con_subtyp"/>
</dbReference>
<dbReference type="PANTHER" id="PTHR38926:SF2">
    <property type="entry name" value="F-BOX_LRR-REPEAT PROTEIN 21-RELATED"/>
    <property type="match status" value="1"/>
</dbReference>
<dbReference type="Pfam" id="PF12937">
    <property type="entry name" value="F-box-like"/>
    <property type="match status" value="1"/>
</dbReference>
<dbReference type="PROSITE" id="PS50181">
    <property type="entry name" value="FBOX"/>
    <property type="match status" value="1"/>
</dbReference>
<feature type="domain" description="F-box" evidence="1">
    <location>
        <begin position="15"/>
        <end position="62"/>
    </location>
</feature>
<gene>
    <name evidence="2" type="ORF">DCAR_027875</name>
    <name evidence="3" type="ORF">DCAR_0831579</name>
</gene>
<accession>A0A175YML8</accession>
<evidence type="ECO:0000313" key="3">
    <source>
        <dbReference type="EMBL" id="WOH12080.1"/>
    </source>
</evidence>
<dbReference type="InterPro" id="IPR032675">
    <property type="entry name" value="LRR_dom_sf"/>
</dbReference>